<organism evidence="4 5">
    <name type="scientific">Stomoxys calcitrans</name>
    <name type="common">Stable fly</name>
    <name type="synonym">Conops calcitrans</name>
    <dbReference type="NCBI Taxonomy" id="35570"/>
    <lineage>
        <taxon>Eukaryota</taxon>
        <taxon>Metazoa</taxon>
        <taxon>Ecdysozoa</taxon>
        <taxon>Arthropoda</taxon>
        <taxon>Hexapoda</taxon>
        <taxon>Insecta</taxon>
        <taxon>Pterygota</taxon>
        <taxon>Neoptera</taxon>
        <taxon>Endopterygota</taxon>
        <taxon>Diptera</taxon>
        <taxon>Brachycera</taxon>
        <taxon>Muscomorpha</taxon>
        <taxon>Muscoidea</taxon>
        <taxon>Muscidae</taxon>
        <taxon>Stomoxys</taxon>
    </lineage>
</organism>
<feature type="signal peptide" evidence="2">
    <location>
        <begin position="1"/>
        <end position="22"/>
    </location>
</feature>
<dbReference type="PANTHER" id="PTHR14684:SF2">
    <property type="entry name" value="THIOREDOXIN DOMAIN-CONTAINING PROTEIN 15"/>
    <property type="match status" value="1"/>
</dbReference>
<proteinExistence type="predicted"/>
<evidence type="ECO:0000313" key="4">
    <source>
        <dbReference type="EnsemblMetazoa" id="SCAU004820-PA"/>
    </source>
</evidence>
<evidence type="ECO:0000256" key="2">
    <source>
        <dbReference type="SAM" id="SignalP"/>
    </source>
</evidence>
<dbReference type="SUPFAM" id="SSF52833">
    <property type="entry name" value="Thioredoxin-like"/>
    <property type="match status" value="1"/>
</dbReference>
<evidence type="ECO:0000256" key="1">
    <source>
        <dbReference type="SAM" id="Phobius"/>
    </source>
</evidence>
<protein>
    <recommendedName>
        <fullName evidence="3">Thioredoxin domain-containing protein</fullName>
    </recommendedName>
</protein>
<accession>A0A1I8P4R4</accession>
<evidence type="ECO:0000259" key="3">
    <source>
        <dbReference type="Pfam" id="PF00085"/>
    </source>
</evidence>
<keyword evidence="2" id="KW-0732">Signal</keyword>
<dbReference type="KEGG" id="scac:106091315"/>
<keyword evidence="1" id="KW-0812">Transmembrane</keyword>
<dbReference type="OrthoDB" id="1899781at2759"/>
<feature type="transmembrane region" description="Helical" evidence="1">
    <location>
        <begin position="261"/>
        <end position="279"/>
    </location>
</feature>
<feature type="domain" description="Thioredoxin" evidence="3">
    <location>
        <begin position="153"/>
        <end position="228"/>
    </location>
</feature>
<keyword evidence="1" id="KW-0472">Membrane</keyword>
<keyword evidence="5" id="KW-1185">Reference proteome</keyword>
<dbReference type="EnsemblMetazoa" id="SCAU004820-RA">
    <property type="protein sequence ID" value="SCAU004820-PA"/>
    <property type="gene ID" value="SCAU004820"/>
</dbReference>
<name>A0A1I8P4R4_STOCA</name>
<reference evidence="4" key="1">
    <citation type="submission" date="2020-05" db="UniProtKB">
        <authorList>
            <consortium name="EnsemblMetazoa"/>
        </authorList>
    </citation>
    <scope>IDENTIFICATION</scope>
    <source>
        <strain evidence="4">USDA</strain>
    </source>
</reference>
<dbReference type="Proteomes" id="UP000095300">
    <property type="component" value="Unassembled WGS sequence"/>
</dbReference>
<gene>
    <name evidence="4" type="primary">106091315</name>
</gene>
<dbReference type="Pfam" id="PF00085">
    <property type="entry name" value="Thioredoxin"/>
    <property type="match status" value="1"/>
</dbReference>
<dbReference type="InterPro" id="IPR013766">
    <property type="entry name" value="Thioredoxin_domain"/>
</dbReference>
<dbReference type="GO" id="GO:0060271">
    <property type="term" value="P:cilium assembly"/>
    <property type="evidence" value="ECO:0007669"/>
    <property type="project" value="TreeGrafter"/>
</dbReference>
<dbReference type="GO" id="GO:0005929">
    <property type="term" value="C:cilium"/>
    <property type="evidence" value="ECO:0007669"/>
    <property type="project" value="TreeGrafter"/>
</dbReference>
<keyword evidence="1" id="KW-1133">Transmembrane helix</keyword>
<evidence type="ECO:0000313" key="5">
    <source>
        <dbReference type="Proteomes" id="UP000095300"/>
    </source>
</evidence>
<sequence>MRATNILFILLTISLYASSCRAKKHFFFSFYKLFDFLQKDGQANNGTHTNKTLEEMTDELGVSRGRCLYEFISFVGYDDMEMCSPDDEYILHLLPSPSATEVPRKPPIMVKCLLEHTLIGNDTNELRIMNSVQEIVDLLKPIGNNTKRYQPGSCVVVFFYTPTCLGCSLLATPISKLPYAFKTLPVAAIDAYKFPSFNTEFGIVALPTVMLFHQGRPVVKYKGQGNCNAFVTRHTGLKPADVPKNLPTSPLVFSLENRTDYVLIMAWLFILSCAGYYFAQSRLCTQIVEMVKRNWRESEELEHNN</sequence>
<dbReference type="VEuPathDB" id="VectorBase:SCAU004820"/>
<dbReference type="InterPro" id="IPR036249">
    <property type="entry name" value="Thioredoxin-like_sf"/>
</dbReference>
<dbReference type="PANTHER" id="PTHR14684">
    <property type="entry name" value="THIOREDOXIN DOMAIN-CONTAINING PROTEIN 15"/>
    <property type="match status" value="1"/>
</dbReference>
<dbReference type="InterPro" id="IPR042418">
    <property type="entry name" value="TXNDC15"/>
</dbReference>
<dbReference type="Gene3D" id="3.40.30.10">
    <property type="entry name" value="Glutaredoxin"/>
    <property type="match status" value="1"/>
</dbReference>
<dbReference type="AlphaFoldDB" id="A0A1I8P4R4"/>
<dbReference type="STRING" id="35570.A0A1I8P4R4"/>
<feature type="chain" id="PRO_5009326054" description="Thioredoxin domain-containing protein" evidence="2">
    <location>
        <begin position="23"/>
        <end position="305"/>
    </location>
</feature>